<comment type="similarity">
    <text evidence="10">Belongs to the PyrK family.</text>
</comment>
<evidence type="ECO:0000256" key="6">
    <source>
        <dbReference type="ARBA" id="ARBA00022975"/>
    </source>
</evidence>
<dbReference type="PIRSF" id="PIRSF006816">
    <property type="entry name" value="Cyc3_hyd_g"/>
    <property type="match status" value="1"/>
</dbReference>
<feature type="binding site" evidence="10">
    <location>
        <position position="239"/>
    </location>
    <ligand>
        <name>[2Fe-2S] cluster</name>
        <dbReference type="ChEBI" id="CHEBI:190135"/>
    </ligand>
</feature>
<keyword evidence="8 10" id="KW-0408">Iron</keyword>
<dbReference type="RefSeq" id="WP_218283354.1">
    <property type="nucleotide sequence ID" value="NZ_CP078093.1"/>
</dbReference>
<accession>A0ABX8RC76</accession>
<dbReference type="PANTHER" id="PTHR43513">
    <property type="entry name" value="DIHYDROOROTATE DEHYDROGENASE B (NAD(+)), ELECTRON TRANSFER SUBUNIT"/>
    <property type="match status" value="1"/>
</dbReference>
<dbReference type="Pfam" id="PF10418">
    <property type="entry name" value="DHODB_Fe-S_bind"/>
    <property type="match status" value="1"/>
</dbReference>
<dbReference type="InterPro" id="IPR017927">
    <property type="entry name" value="FAD-bd_FR_type"/>
</dbReference>
<reference evidence="12" key="1">
    <citation type="submission" date="2021-07" db="EMBL/GenBank/DDBJ databases">
        <title>Complete genome sequence of Crassaminicella sp. 143-21, isolated from a deep-sea hydrothermal vent.</title>
        <authorList>
            <person name="Li X."/>
        </authorList>
    </citation>
    <scope>NUCLEOTIDE SEQUENCE</scope>
    <source>
        <strain evidence="12">143-21</strain>
    </source>
</reference>
<keyword evidence="3 10" id="KW-0001">2Fe-2S</keyword>
<evidence type="ECO:0000259" key="11">
    <source>
        <dbReference type="PROSITE" id="PS51384"/>
    </source>
</evidence>
<comment type="caution">
    <text evidence="10">Lacks conserved residue(s) required for the propagation of feature annotation.</text>
</comment>
<comment type="cofactor">
    <cofactor evidence="10">
        <name>FAD</name>
        <dbReference type="ChEBI" id="CHEBI:57692"/>
    </cofactor>
    <text evidence="10">Binds 1 FAD per subunit.</text>
</comment>
<comment type="cofactor">
    <cofactor evidence="10">
        <name>[2Fe-2S] cluster</name>
        <dbReference type="ChEBI" id="CHEBI:190135"/>
    </cofactor>
    <text evidence="10">Binds 1 [2Fe-2S] cluster per subunit.</text>
</comment>
<evidence type="ECO:0000256" key="8">
    <source>
        <dbReference type="ARBA" id="ARBA00023004"/>
    </source>
</evidence>
<keyword evidence="1 10" id="KW-0813">Transport</keyword>
<keyword evidence="6 10" id="KW-0665">Pyrimidine biosynthesis</keyword>
<keyword evidence="13" id="KW-1185">Reference proteome</keyword>
<dbReference type="Pfam" id="PF00175">
    <property type="entry name" value="NAD_binding_1"/>
    <property type="match status" value="1"/>
</dbReference>
<evidence type="ECO:0000256" key="10">
    <source>
        <dbReference type="HAMAP-Rule" id="MF_01211"/>
    </source>
</evidence>
<evidence type="ECO:0000313" key="13">
    <source>
        <dbReference type="Proteomes" id="UP000886818"/>
    </source>
</evidence>
<evidence type="ECO:0000256" key="1">
    <source>
        <dbReference type="ARBA" id="ARBA00022448"/>
    </source>
</evidence>
<organism evidence="12 13">
    <name type="scientific">Crassaminicella indica</name>
    <dbReference type="NCBI Taxonomy" id="2855394"/>
    <lineage>
        <taxon>Bacteria</taxon>
        <taxon>Bacillati</taxon>
        <taxon>Bacillota</taxon>
        <taxon>Clostridia</taxon>
        <taxon>Eubacteriales</taxon>
        <taxon>Clostridiaceae</taxon>
        <taxon>Crassaminicella</taxon>
    </lineage>
</organism>
<dbReference type="InterPro" id="IPR001433">
    <property type="entry name" value="OxRdtase_FAD/NAD-bd"/>
</dbReference>
<dbReference type="HAMAP" id="MF_01211">
    <property type="entry name" value="DHODB_Fe_S_bind"/>
    <property type="match status" value="1"/>
</dbReference>
<keyword evidence="4 10" id="KW-0479">Metal-binding</keyword>
<comment type="function">
    <text evidence="10">Responsible for channeling the electrons from the oxidation of dihydroorotate from the FMN redox center in the PyrD type B subunit to the ultimate electron acceptor NAD(+).</text>
</comment>
<dbReference type="InterPro" id="IPR019480">
    <property type="entry name" value="Dihydroorotate_DH_Fe-S-bd"/>
</dbReference>
<dbReference type="InterPro" id="IPR012165">
    <property type="entry name" value="Cyt_c3_hydrogenase_gsu"/>
</dbReference>
<keyword evidence="7 10" id="KW-0249">Electron transport</keyword>
<proteinExistence type="inferred from homology"/>
<dbReference type="PROSITE" id="PS51384">
    <property type="entry name" value="FAD_FR"/>
    <property type="match status" value="1"/>
</dbReference>
<comment type="subunit">
    <text evidence="10">Heterotetramer of 2 PyrK and 2 PyrD type B subunits.</text>
</comment>
<evidence type="ECO:0000313" key="12">
    <source>
        <dbReference type="EMBL" id="QXM06658.1"/>
    </source>
</evidence>
<dbReference type="PANTHER" id="PTHR43513:SF3">
    <property type="entry name" value="DIHYDROOROTATE DEHYDROGENASE B (NAD(+)), ELECTRON TRANSFER SUBUNIT-RELATED"/>
    <property type="match status" value="1"/>
</dbReference>
<protein>
    <recommendedName>
        <fullName evidence="10">Dihydroorotate dehydrogenase B (NAD(+)), electron transfer subunit</fullName>
    </recommendedName>
    <alternativeName>
        <fullName evidence="10">Dihydroorotate oxidase B, electron transfer subunit</fullName>
    </alternativeName>
</protein>
<feature type="binding site" evidence="10">
    <location>
        <begin position="51"/>
        <end position="54"/>
    </location>
    <ligand>
        <name>FAD</name>
        <dbReference type="ChEBI" id="CHEBI:57692"/>
    </ligand>
</feature>
<keyword evidence="9 10" id="KW-0411">Iron-sulfur</keyword>
<comment type="pathway">
    <text evidence="10">Pyrimidine metabolism; UMP biosynthesis via de novo pathway; orotate from (S)-dihydroorotate (NAD(+) route): step 1/1.</text>
</comment>
<dbReference type="InterPro" id="IPR050353">
    <property type="entry name" value="PyrK_electron_transfer"/>
</dbReference>
<keyword evidence="2 10" id="KW-0285">Flavoprotein</keyword>
<feature type="domain" description="FAD-binding FR-type" evidence="11">
    <location>
        <begin position="2"/>
        <end position="98"/>
    </location>
</feature>
<evidence type="ECO:0000256" key="2">
    <source>
        <dbReference type="ARBA" id="ARBA00022630"/>
    </source>
</evidence>
<feature type="binding site" evidence="10">
    <location>
        <position position="223"/>
    </location>
    <ligand>
        <name>[2Fe-2S] cluster</name>
        <dbReference type="ChEBI" id="CHEBI:190135"/>
    </ligand>
</feature>
<dbReference type="CDD" id="cd06218">
    <property type="entry name" value="DHOD_e_trans"/>
    <property type="match status" value="1"/>
</dbReference>
<feature type="binding site" evidence="10">
    <location>
        <begin position="73"/>
        <end position="74"/>
    </location>
    <ligand>
        <name>FAD</name>
        <dbReference type="ChEBI" id="CHEBI:57692"/>
    </ligand>
</feature>
<evidence type="ECO:0000256" key="4">
    <source>
        <dbReference type="ARBA" id="ARBA00022723"/>
    </source>
</evidence>
<feature type="binding site" evidence="10">
    <location>
        <position position="220"/>
    </location>
    <ligand>
        <name>[2Fe-2S] cluster</name>
        <dbReference type="ChEBI" id="CHEBI:190135"/>
    </ligand>
</feature>
<dbReference type="Proteomes" id="UP000886818">
    <property type="component" value="Chromosome"/>
</dbReference>
<dbReference type="InterPro" id="IPR023455">
    <property type="entry name" value="Dihydroorotate_DHASE_ETsu"/>
</dbReference>
<dbReference type="EMBL" id="CP078093">
    <property type="protein sequence ID" value="QXM06658.1"/>
    <property type="molecule type" value="Genomic_DNA"/>
</dbReference>
<evidence type="ECO:0000256" key="7">
    <source>
        <dbReference type="ARBA" id="ARBA00022982"/>
    </source>
</evidence>
<feature type="binding site" evidence="10">
    <location>
        <position position="215"/>
    </location>
    <ligand>
        <name>[2Fe-2S] cluster</name>
        <dbReference type="ChEBI" id="CHEBI:190135"/>
    </ligand>
</feature>
<name>A0ABX8RC76_9CLOT</name>
<evidence type="ECO:0000256" key="3">
    <source>
        <dbReference type="ARBA" id="ARBA00022714"/>
    </source>
</evidence>
<keyword evidence="5 10" id="KW-0274">FAD</keyword>
<evidence type="ECO:0000256" key="9">
    <source>
        <dbReference type="ARBA" id="ARBA00023014"/>
    </source>
</evidence>
<dbReference type="NCBIfam" id="NF000798">
    <property type="entry name" value="PRK00054.1-3"/>
    <property type="match status" value="1"/>
</dbReference>
<sequence>MKNRCYCKILDNIEIAPSIHKIEMERVDGLGNIKPGQFLHIKCSDALLLRRPISISYAEKDKVGIVVRKAGEGTVSLCNRKKGEILDVLGPLGNGFTVNDGKRVIVIGGGIGTAPLLELVKNLEEKDVTVLVGYKDMPYLVDDFKKYVKVVDVATEDGSVGYKGYVTDLLKAKLENDGADIIYSCGPEVMLKKVQKIAKEYKVKVQLSIEERMACGVGACLVCTCKVKSEDGVKQVRTCKDGPVFWGDEVMLGE</sequence>
<gene>
    <name evidence="10" type="primary">pyrK</name>
    <name evidence="12" type="ORF">KVH43_02750</name>
</gene>
<evidence type="ECO:0000256" key="5">
    <source>
        <dbReference type="ARBA" id="ARBA00022827"/>
    </source>
</evidence>